<name>A0A7J8T531_GOSDV</name>
<proteinExistence type="predicted"/>
<dbReference type="AlphaFoldDB" id="A0A7J8T531"/>
<feature type="region of interest" description="Disordered" evidence="1">
    <location>
        <begin position="171"/>
        <end position="198"/>
    </location>
</feature>
<dbReference type="Proteomes" id="UP000593561">
    <property type="component" value="Unassembled WGS sequence"/>
</dbReference>
<reference evidence="2 3" key="1">
    <citation type="journal article" date="2019" name="Genome Biol. Evol.">
        <title>Insights into the evolution of the New World diploid cottons (Gossypium, subgenus Houzingenia) based on genome sequencing.</title>
        <authorList>
            <person name="Grover C.E."/>
            <person name="Arick M.A. 2nd"/>
            <person name="Thrash A."/>
            <person name="Conover J.L."/>
            <person name="Sanders W.S."/>
            <person name="Peterson D.G."/>
            <person name="Frelichowski J.E."/>
            <person name="Scheffler J.A."/>
            <person name="Scheffler B.E."/>
            <person name="Wendel J.F."/>
        </authorList>
    </citation>
    <scope>NUCLEOTIDE SEQUENCE [LARGE SCALE GENOMIC DNA]</scope>
    <source>
        <strain evidence="2">27</strain>
        <tissue evidence="2">Leaf</tissue>
    </source>
</reference>
<dbReference type="EMBL" id="JABFAC010000044">
    <property type="protein sequence ID" value="MBA0633449.1"/>
    <property type="molecule type" value="Genomic_DNA"/>
</dbReference>
<keyword evidence="3" id="KW-1185">Reference proteome</keyword>
<sequence length="246" mass="27290">MGLAIIPGKMDLCKALLGKVSDKFEGGRISINWLEDSFDELLSIHHEVNRGILMPEKSRNLVHVRWLLQLVDFNECGKPSWKSVVLSTLYREIRWATFEWISYTDTDIISCILSGVLANRDMWDAKMSLVVGHDGRCRVPTVAQTRRQVVSAVIGGEDKENLVHEVHISLHRRPSHTSPPTNPNVGSNTEACTTTDDDADTDAHATLDIDVDARGNADILDIWGTLWLLSYSDPNTACIIVLSGGS</sequence>
<protein>
    <submittedName>
        <fullName evidence="2">Uncharacterized protein</fullName>
    </submittedName>
</protein>
<evidence type="ECO:0000313" key="2">
    <source>
        <dbReference type="EMBL" id="MBA0633449.1"/>
    </source>
</evidence>
<gene>
    <name evidence="2" type="ORF">Godav_005360</name>
</gene>
<organism evidence="2 3">
    <name type="scientific">Gossypium davidsonii</name>
    <name type="common">Davidson's cotton</name>
    <name type="synonym">Gossypium klotzschianum subsp. davidsonii</name>
    <dbReference type="NCBI Taxonomy" id="34287"/>
    <lineage>
        <taxon>Eukaryota</taxon>
        <taxon>Viridiplantae</taxon>
        <taxon>Streptophyta</taxon>
        <taxon>Embryophyta</taxon>
        <taxon>Tracheophyta</taxon>
        <taxon>Spermatophyta</taxon>
        <taxon>Magnoliopsida</taxon>
        <taxon>eudicotyledons</taxon>
        <taxon>Gunneridae</taxon>
        <taxon>Pentapetalae</taxon>
        <taxon>rosids</taxon>
        <taxon>malvids</taxon>
        <taxon>Malvales</taxon>
        <taxon>Malvaceae</taxon>
        <taxon>Malvoideae</taxon>
        <taxon>Gossypium</taxon>
    </lineage>
</organism>
<evidence type="ECO:0000256" key="1">
    <source>
        <dbReference type="SAM" id="MobiDB-lite"/>
    </source>
</evidence>
<comment type="caution">
    <text evidence="2">The sequence shown here is derived from an EMBL/GenBank/DDBJ whole genome shotgun (WGS) entry which is preliminary data.</text>
</comment>
<feature type="compositionally biased region" description="Polar residues" evidence="1">
    <location>
        <begin position="176"/>
        <end position="188"/>
    </location>
</feature>
<evidence type="ECO:0000313" key="3">
    <source>
        <dbReference type="Proteomes" id="UP000593561"/>
    </source>
</evidence>
<accession>A0A7J8T531</accession>